<dbReference type="AlphaFoldDB" id="T0GZX3"/>
<dbReference type="Proteomes" id="UP000015525">
    <property type="component" value="Unassembled WGS sequence"/>
</dbReference>
<organism evidence="1 2">
    <name type="scientific">Sphingobium quisquiliarum P25</name>
    <dbReference type="NCBI Taxonomy" id="1329909"/>
    <lineage>
        <taxon>Bacteria</taxon>
        <taxon>Pseudomonadati</taxon>
        <taxon>Pseudomonadota</taxon>
        <taxon>Alphaproteobacteria</taxon>
        <taxon>Sphingomonadales</taxon>
        <taxon>Sphingomonadaceae</taxon>
        <taxon>Sphingobium</taxon>
    </lineage>
</organism>
<sequence length="179" mass="19653">MTIEEKAEEAIMHAKPVAVALCACLVAPVAAEARQGPGQLTVVAPEKDAANYEAWTGRTAARLSRSIRNASWLYRDASSTGYSRVQFRLNDQGKPQDVELAGPSTSRNINRISMRAVKAMGSLHPLPGNVSANRKFEAWIIVARDDTEKEGMMSALRSQYRAQTMAQAEKDRPILIAQR</sequence>
<protein>
    <recommendedName>
        <fullName evidence="3">TonB C-terminal domain-containing protein</fullName>
    </recommendedName>
</protein>
<comment type="caution">
    <text evidence="1">The sequence shown here is derived from an EMBL/GenBank/DDBJ whole genome shotgun (WGS) entry which is preliminary data.</text>
</comment>
<name>T0GZX3_9SPHN</name>
<evidence type="ECO:0008006" key="3">
    <source>
        <dbReference type="Google" id="ProtNLM"/>
    </source>
</evidence>
<keyword evidence="2" id="KW-1185">Reference proteome</keyword>
<dbReference type="EMBL" id="ATHO01000048">
    <property type="protein sequence ID" value="EQB09561.1"/>
    <property type="molecule type" value="Genomic_DNA"/>
</dbReference>
<evidence type="ECO:0000313" key="2">
    <source>
        <dbReference type="Proteomes" id="UP000015525"/>
    </source>
</evidence>
<evidence type="ECO:0000313" key="1">
    <source>
        <dbReference type="EMBL" id="EQB09561.1"/>
    </source>
</evidence>
<accession>T0GZX3</accession>
<gene>
    <name evidence="1" type="ORF">L288_05595</name>
</gene>
<dbReference type="Gene3D" id="3.30.1150.10">
    <property type="match status" value="1"/>
</dbReference>
<dbReference type="PATRIC" id="fig|1329909.3.peg.1072"/>
<reference evidence="1 2" key="1">
    <citation type="journal article" date="2013" name="Genome Announc.">
        <title>Draft Genome Sequence of Sphingobium quisquiliarum Strain P25T, a Novel Hexachlorocyclohexane (HCH)-Degrading Bacterium Isolated from an HCH Dumpsite.</title>
        <authorList>
            <person name="Kumar Singh A."/>
            <person name="Sangwan N."/>
            <person name="Sharma A."/>
            <person name="Gupta V."/>
            <person name="Khurana J.P."/>
            <person name="Lal R."/>
        </authorList>
    </citation>
    <scope>NUCLEOTIDE SEQUENCE [LARGE SCALE GENOMIC DNA]</scope>
    <source>
        <strain evidence="1 2">P25</strain>
    </source>
</reference>
<dbReference type="SUPFAM" id="SSF74653">
    <property type="entry name" value="TolA/TonB C-terminal domain"/>
    <property type="match status" value="1"/>
</dbReference>
<proteinExistence type="predicted"/>